<accession>A0A285TL75</accession>
<protein>
    <submittedName>
        <fullName evidence="1">Uncharacterized protein</fullName>
    </submittedName>
</protein>
<evidence type="ECO:0000313" key="2">
    <source>
        <dbReference type="Proteomes" id="UP000219636"/>
    </source>
</evidence>
<dbReference type="AlphaFoldDB" id="A0A285TL75"/>
<reference evidence="2" key="1">
    <citation type="submission" date="2017-08" db="EMBL/GenBank/DDBJ databases">
        <authorList>
            <person name="Varghese N."/>
            <person name="Submissions S."/>
        </authorList>
    </citation>
    <scope>NUCLEOTIDE SEQUENCE [LARGE SCALE GENOMIC DNA]</scope>
    <source>
        <strain evidence="2">JC22</strain>
    </source>
</reference>
<dbReference type="Proteomes" id="UP000219636">
    <property type="component" value="Unassembled WGS sequence"/>
</dbReference>
<dbReference type="EMBL" id="OBMQ01000015">
    <property type="protein sequence ID" value="SOC23438.1"/>
    <property type="molecule type" value="Genomic_DNA"/>
</dbReference>
<proteinExistence type="predicted"/>
<sequence length="95" mass="10593">MFLWTATAKVELNSLSSGTGVIPLGIDYSDYDNWRSCTSIVLKMLETTGMITGRVMAEETGREMTMEETTETGTLLSARSLLFFFSHLIFSLLLL</sequence>
<evidence type="ECO:0000313" key="1">
    <source>
        <dbReference type="EMBL" id="SOC23438.1"/>
    </source>
</evidence>
<keyword evidence="2" id="KW-1185">Reference proteome</keyword>
<name>A0A285TL75_9BACL</name>
<organism evidence="1 2">
    <name type="scientific">Ureibacillus xyleni</name>
    <dbReference type="NCBI Taxonomy" id="614648"/>
    <lineage>
        <taxon>Bacteria</taxon>
        <taxon>Bacillati</taxon>
        <taxon>Bacillota</taxon>
        <taxon>Bacilli</taxon>
        <taxon>Bacillales</taxon>
        <taxon>Caryophanaceae</taxon>
        <taxon>Ureibacillus</taxon>
    </lineage>
</organism>
<gene>
    <name evidence="1" type="ORF">SAMN05880501_11579</name>
</gene>